<name>A0ABR1MBH2_9PEZI</name>
<feature type="compositionally biased region" description="Low complexity" evidence="1">
    <location>
        <begin position="64"/>
        <end position="75"/>
    </location>
</feature>
<evidence type="ECO:0000313" key="2">
    <source>
        <dbReference type="EMBL" id="KAK7545278.1"/>
    </source>
</evidence>
<protein>
    <submittedName>
        <fullName evidence="2">Uncharacterized protein</fullName>
    </submittedName>
</protein>
<feature type="region of interest" description="Disordered" evidence="1">
    <location>
        <begin position="145"/>
        <end position="166"/>
    </location>
</feature>
<reference evidence="2 3" key="1">
    <citation type="submission" date="2024-04" db="EMBL/GenBank/DDBJ databases">
        <title>Phyllosticta paracitricarpa is synonymous to the EU quarantine fungus P. citricarpa based on phylogenomic analyses.</title>
        <authorList>
            <consortium name="Lawrence Berkeley National Laboratory"/>
            <person name="Van Ingen-Buijs V.A."/>
            <person name="Van Westerhoven A.C."/>
            <person name="Haridas S."/>
            <person name="Skiadas P."/>
            <person name="Martin F."/>
            <person name="Groenewald J.Z."/>
            <person name="Crous P.W."/>
            <person name="Seidl M.F."/>
        </authorList>
    </citation>
    <scope>NUCLEOTIDE SEQUENCE [LARGE SCALE GENOMIC DNA]</scope>
    <source>
        <strain evidence="2 3">CBS 122670</strain>
    </source>
</reference>
<dbReference type="Proteomes" id="UP001365128">
    <property type="component" value="Unassembled WGS sequence"/>
</dbReference>
<sequence>MPSSASEMTRPLLGDFGEVIKDNAGTRRLGPSANPRGSRSLVVHHAHALMFHRLSPPLLSWPTTSAPPAAASSPSDVREFIPTSPSSQGPGRCQSRRAAFFFDSSTARRIAVVHGSGTARADVVLCHATSLAPSLEILWSKASSRQARRGRNNADPPKAVIPGARPCGPPICTRAAPRSPIQSTVSQLINAVSVDPEENQLVGASARAGERLLQHL</sequence>
<comment type="caution">
    <text evidence="2">The sequence shown here is derived from an EMBL/GenBank/DDBJ whole genome shotgun (WGS) entry which is preliminary data.</text>
</comment>
<dbReference type="EMBL" id="JBBPDW010000018">
    <property type="protein sequence ID" value="KAK7545278.1"/>
    <property type="molecule type" value="Genomic_DNA"/>
</dbReference>
<evidence type="ECO:0000313" key="3">
    <source>
        <dbReference type="Proteomes" id="UP001365128"/>
    </source>
</evidence>
<accession>A0ABR1MBH2</accession>
<proteinExistence type="predicted"/>
<gene>
    <name evidence="2" type="ORF">IWX46DRAFT_114124</name>
</gene>
<evidence type="ECO:0000256" key="1">
    <source>
        <dbReference type="SAM" id="MobiDB-lite"/>
    </source>
</evidence>
<organism evidence="2 3">
    <name type="scientific">Phyllosticta citricarpa</name>
    <dbReference type="NCBI Taxonomy" id="55181"/>
    <lineage>
        <taxon>Eukaryota</taxon>
        <taxon>Fungi</taxon>
        <taxon>Dikarya</taxon>
        <taxon>Ascomycota</taxon>
        <taxon>Pezizomycotina</taxon>
        <taxon>Dothideomycetes</taxon>
        <taxon>Dothideomycetes incertae sedis</taxon>
        <taxon>Botryosphaeriales</taxon>
        <taxon>Phyllostictaceae</taxon>
        <taxon>Phyllosticta</taxon>
    </lineage>
</organism>
<keyword evidence="3" id="KW-1185">Reference proteome</keyword>
<feature type="region of interest" description="Disordered" evidence="1">
    <location>
        <begin position="64"/>
        <end position="93"/>
    </location>
</feature>